<proteinExistence type="predicted"/>
<dbReference type="RefSeq" id="WP_133612194.1">
    <property type="nucleotide sequence ID" value="NZ_SNYW01000006.1"/>
</dbReference>
<dbReference type="AlphaFoldDB" id="A0A4R6WVU1"/>
<sequence>MTFFSSRVLCGFHRALASASNGYARAGRHLARQIDWDLSHDGAPTVLSLTRALFAKDLAELKQRTSINWPTIHVKAVKAPQEDWVPVELRRQSFFNHDLRTSARHLREPLGIFGRAFLTAARQRHRIDAVMAANTDYWQDEALRIACADLGIPFIVLSRESYGIGRGRRYVAENYGKGNFHFDGIACAVASRTCEEFMASLPAMRDSLVRATGWPRYDPWRELNAAPLQQRRTVTLMAYGDPRQLQYAAGNFRDVLGIFVESARRQANRPEADRLRHVIKIKKSNEDGYIRDLVPDLDAADVLVTADMPLPQLISQSRAVIGYNTLAVLEALLGDCAVIVPFWGDADRAPTDTLLHPDKAADSAVCYFPRSVADYAALSAAIEAGTLPALGTRAARLGRFSQHSEMSPDLTASARVEQFVRDVIALAATGKPGRA</sequence>
<reference evidence="1 2" key="1">
    <citation type="submission" date="2019-03" db="EMBL/GenBank/DDBJ databases">
        <title>Genomic Encyclopedia of Type Strains, Phase III (KMG-III): the genomes of soil and plant-associated and newly described type strains.</title>
        <authorList>
            <person name="Whitman W."/>
        </authorList>
    </citation>
    <scope>NUCLEOTIDE SEQUENCE [LARGE SCALE GENOMIC DNA]</scope>
    <source>
        <strain evidence="1 2">CGMCC 1.7660</strain>
    </source>
</reference>
<organism evidence="1 2">
    <name type="scientific">Dongia mobilis</name>
    <dbReference type="NCBI Taxonomy" id="578943"/>
    <lineage>
        <taxon>Bacteria</taxon>
        <taxon>Pseudomonadati</taxon>
        <taxon>Pseudomonadota</taxon>
        <taxon>Alphaproteobacteria</taxon>
        <taxon>Rhodospirillales</taxon>
        <taxon>Dongiaceae</taxon>
        <taxon>Dongia</taxon>
    </lineage>
</organism>
<dbReference type="Proteomes" id="UP000295783">
    <property type="component" value="Unassembled WGS sequence"/>
</dbReference>
<comment type="caution">
    <text evidence="1">The sequence shown here is derived from an EMBL/GenBank/DDBJ whole genome shotgun (WGS) entry which is preliminary data.</text>
</comment>
<accession>A0A4R6WVU1</accession>
<evidence type="ECO:0008006" key="3">
    <source>
        <dbReference type="Google" id="ProtNLM"/>
    </source>
</evidence>
<keyword evidence="2" id="KW-1185">Reference proteome</keyword>
<gene>
    <name evidence="1" type="ORF">A8950_0692</name>
</gene>
<evidence type="ECO:0000313" key="2">
    <source>
        <dbReference type="Proteomes" id="UP000295783"/>
    </source>
</evidence>
<dbReference type="OrthoDB" id="8478942at2"/>
<evidence type="ECO:0000313" key="1">
    <source>
        <dbReference type="EMBL" id="TDQ84144.1"/>
    </source>
</evidence>
<dbReference type="EMBL" id="SNYW01000006">
    <property type="protein sequence ID" value="TDQ84144.1"/>
    <property type="molecule type" value="Genomic_DNA"/>
</dbReference>
<name>A0A4R6WVU1_9PROT</name>
<protein>
    <recommendedName>
        <fullName evidence="3">Glycosyltransferase involved in cell wall biosynthesis</fullName>
    </recommendedName>
</protein>